<accession>A0A0F9JSS9</accession>
<evidence type="ECO:0000313" key="1">
    <source>
        <dbReference type="EMBL" id="KKM72874.1"/>
    </source>
</evidence>
<dbReference type="InterPro" id="IPR036249">
    <property type="entry name" value="Thioredoxin-like_sf"/>
</dbReference>
<name>A0A0F9JSS9_9ZZZZ</name>
<proteinExistence type="predicted"/>
<dbReference type="Gene3D" id="3.40.30.10">
    <property type="entry name" value="Glutaredoxin"/>
    <property type="match status" value="1"/>
</dbReference>
<sequence length="38" mass="4212">VYGVRSVPTVVFEKDGVEVKRIVGAHPLQSVKQIFESL</sequence>
<dbReference type="EMBL" id="LAZR01009392">
    <property type="protein sequence ID" value="KKM72874.1"/>
    <property type="molecule type" value="Genomic_DNA"/>
</dbReference>
<organism evidence="1">
    <name type="scientific">marine sediment metagenome</name>
    <dbReference type="NCBI Taxonomy" id="412755"/>
    <lineage>
        <taxon>unclassified sequences</taxon>
        <taxon>metagenomes</taxon>
        <taxon>ecological metagenomes</taxon>
    </lineage>
</organism>
<evidence type="ECO:0008006" key="2">
    <source>
        <dbReference type="Google" id="ProtNLM"/>
    </source>
</evidence>
<feature type="non-terminal residue" evidence="1">
    <location>
        <position position="1"/>
    </location>
</feature>
<dbReference type="SUPFAM" id="SSF52833">
    <property type="entry name" value="Thioredoxin-like"/>
    <property type="match status" value="1"/>
</dbReference>
<dbReference type="AlphaFoldDB" id="A0A0F9JSS9"/>
<reference evidence="1" key="1">
    <citation type="journal article" date="2015" name="Nature">
        <title>Complex archaea that bridge the gap between prokaryotes and eukaryotes.</title>
        <authorList>
            <person name="Spang A."/>
            <person name="Saw J.H."/>
            <person name="Jorgensen S.L."/>
            <person name="Zaremba-Niedzwiedzka K."/>
            <person name="Martijn J."/>
            <person name="Lind A.E."/>
            <person name="van Eijk R."/>
            <person name="Schleper C."/>
            <person name="Guy L."/>
            <person name="Ettema T.J."/>
        </authorList>
    </citation>
    <scope>NUCLEOTIDE SEQUENCE</scope>
</reference>
<dbReference type="CDD" id="cd02947">
    <property type="entry name" value="TRX_family"/>
    <property type="match status" value="1"/>
</dbReference>
<gene>
    <name evidence="1" type="ORF">LCGC14_1416090</name>
</gene>
<comment type="caution">
    <text evidence="1">The sequence shown here is derived from an EMBL/GenBank/DDBJ whole genome shotgun (WGS) entry which is preliminary data.</text>
</comment>
<protein>
    <recommendedName>
        <fullName evidence="2">Thioredoxin domain-containing protein</fullName>
    </recommendedName>
</protein>